<protein>
    <submittedName>
        <fullName evidence="2">Uncharacterized protein</fullName>
    </submittedName>
</protein>
<sequence>MTDVSGAIPATRTAIDLTEQFAEAGPERRYGEQVQSGPGRSRTRSPAHTAIGAREDVDKDLAHHRYYPPTGP</sequence>
<keyword evidence="3" id="KW-1185">Reference proteome</keyword>
<proteinExistence type="predicted"/>
<name>A0ABP7HHX8_9ACTN</name>
<feature type="region of interest" description="Disordered" evidence="1">
    <location>
        <begin position="25"/>
        <end position="72"/>
    </location>
</feature>
<evidence type="ECO:0000313" key="2">
    <source>
        <dbReference type="EMBL" id="GAA3792214.1"/>
    </source>
</evidence>
<reference evidence="3" key="1">
    <citation type="journal article" date="2019" name="Int. J. Syst. Evol. Microbiol.">
        <title>The Global Catalogue of Microorganisms (GCM) 10K type strain sequencing project: providing services to taxonomists for standard genome sequencing and annotation.</title>
        <authorList>
            <consortium name="The Broad Institute Genomics Platform"/>
            <consortium name="The Broad Institute Genome Sequencing Center for Infectious Disease"/>
            <person name="Wu L."/>
            <person name="Ma J."/>
        </authorList>
    </citation>
    <scope>NUCLEOTIDE SEQUENCE [LARGE SCALE GENOMIC DNA]</scope>
    <source>
        <strain evidence="3">JCM 17138</strain>
    </source>
</reference>
<gene>
    <name evidence="2" type="ORF">GCM10022403_027810</name>
</gene>
<evidence type="ECO:0000256" key="1">
    <source>
        <dbReference type="SAM" id="MobiDB-lite"/>
    </source>
</evidence>
<dbReference type="Proteomes" id="UP001501009">
    <property type="component" value="Unassembled WGS sequence"/>
</dbReference>
<dbReference type="EMBL" id="BAABDE010000013">
    <property type="protein sequence ID" value="GAA3792214.1"/>
    <property type="molecule type" value="Genomic_DNA"/>
</dbReference>
<evidence type="ECO:0000313" key="3">
    <source>
        <dbReference type="Proteomes" id="UP001501009"/>
    </source>
</evidence>
<accession>A0ABP7HHX8</accession>
<comment type="caution">
    <text evidence="2">The sequence shown here is derived from an EMBL/GenBank/DDBJ whole genome shotgun (WGS) entry which is preliminary data.</text>
</comment>
<organism evidence="2 3">
    <name type="scientific">Streptomyces coacervatus</name>
    <dbReference type="NCBI Taxonomy" id="647381"/>
    <lineage>
        <taxon>Bacteria</taxon>
        <taxon>Bacillati</taxon>
        <taxon>Actinomycetota</taxon>
        <taxon>Actinomycetes</taxon>
        <taxon>Kitasatosporales</taxon>
        <taxon>Streptomycetaceae</taxon>
        <taxon>Streptomyces</taxon>
    </lineage>
</organism>
<feature type="compositionally biased region" description="Basic and acidic residues" evidence="1">
    <location>
        <begin position="53"/>
        <end position="63"/>
    </location>
</feature>
<dbReference type="RefSeq" id="WP_275771109.1">
    <property type="nucleotide sequence ID" value="NZ_BAABDE010000013.1"/>
</dbReference>